<keyword evidence="9" id="KW-0229">DNA integration</keyword>
<comment type="catalytic activity">
    <reaction evidence="14">
        <text>DNA(n) + a 2'-deoxyribonucleoside 5'-triphosphate = DNA(n+1) + diphosphate</text>
        <dbReference type="Rhea" id="RHEA:22508"/>
        <dbReference type="Rhea" id="RHEA-COMP:17339"/>
        <dbReference type="Rhea" id="RHEA-COMP:17340"/>
        <dbReference type="ChEBI" id="CHEBI:33019"/>
        <dbReference type="ChEBI" id="CHEBI:61560"/>
        <dbReference type="ChEBI" id="CHEBI:173112"/>
        <dbReference type="EC" id="2.7.7.49"/>
    </reaction>
</comment>
<keyword evidence="2" id="KW-0548">Nucleotidyltransferase</keyword>
<keyword evidence="1" id="KW-0815">Transposition</keyword>
<dbReference type="Proteomes" id="UP000765509">
    <property type="component" value="Unassembled WGS sequence"/>
</dbReference>
<dbReference type="GO" id="GO:0016787">
    <property type="term" value="F:hydrolase activity"/>
    <property type="evidence" value="ECO:0007669"/>
    <property type="project" value="UniProtKB-KW"/>
</dbReference>
<organism evidence="17 18">
    <name type="scientific">Austropuccinia psidii MF-1</name>
    <dbReference type="NCBI Taxonomy" id="1389203"/>
    <lineage>
        <taxon>Eukaryota</taxon>
        <taxon>Fungi</taxon>
        <taxon>Dikarya</taxon>
        <taxon>Basidiomycota</taxon>
        <taxon>Pucciniomycotina</taxon>
        <taxon>Pucciniomycetes</taxon>
        <taxon>Pucciniales</taxon>
        <taxon>Sphaerophragmiaceae</taxon>
        <taxon>Austropuccinia</taxon>
    </lineage>
</organism>
<dbReference type="Pfam" id="PF07727">
    <property type="entry name" value="RVT_2"/>
    <property type="match status" value="1"/>
</dbReference>
<keyword evidence="11" id="KW-0239">DNA-directed DNA polymerase</keyword>
<keyword evidence="3" id="KW-0540">Nuclease</keyword>
<evidence type="ECO:0000256" key="5">
    <source>
        <dbReference type="ARBA" id="ARBA00022759"/>
    </source>
</evidence>
<evidence type="ECO:0000313" key="18">
    <source>
        <dbReference type="Proteomes" id="UP000765509"/>
    </source>
</evidence>
<keyword evidence="12" id="KW-0233">DNA recombination</keyword>
<dbReference type="GO" id="GO:0005634">
    <property type="term" value="C:nucleus"/>
    <property type="evidence" value="ECO:0007669"/>
    <property type="project" value="UniProtKB-ARBA"/>
</dbReference>
<dbReference type="GO" id="GO:0015074">
    <property type="term" value="P:DNA integration"/>
    <property type="evidence" value="ECO:0007669"/>
    <property type="project" value="UniProtKB-KW"/>
</dbReference>
<dbReference type="AlphaFoldDB" id="A0A9Q3BZ60"/>
<evidence type="ECO:0000256" key="10">
    <source>
        <dbReference type="ARBA" id="ARBA00022918"/>
    </source>
</evidence>
<keyword evidence="7" id="KW-0460">Magnesium</keyword>
<keyword evidence="8" id="KW-0694">RNA-binding</keyword>
<evidence type="ECO:0000256" key="9">
    <source>
        <dbReference type="ARBA" id="ARBA00022908"/>
    </source>
</evidence>
<comment type="catalytic activity">
    <reaction evidence="15">
        <text>DNA(n) + a 2'-deoxyribonucleoside 5'-triphosphate = DNA(n+1) + diphosphate</text>
        <dbReference type="Rhea" id="RHEA:22508"/>
        <dbReference type="Rhea" id="RHEA-COMP:17339"/>
        <dbReference type="Rhea" id="RHEA-COMP:17340"/>
        <dbReference type="ChEBI" id="CHEBI:33019"/>
        <dbReference type="ChEBI" id="CHEBI:61560"/>
        <dbReference type="ChEBI" id="CHEBI:173112"/>
        <dbReference type="EC" id="2.7.7.7"/>
    </reaction>
</comment>
<dbReference type="GO" id="GO:0003723">
    <property type="term" value="F:RNA binding"/>
    <property type="evidence" value="ECO:0007669"/>
    <property type="project" value="UniProtKB-KW"/>
</dbReference>
<proteinExistence type="predicted"/>
<evidence type="ECO:0000256" key="2">
    <source>
        <dbReference type="ARBA" id="ARBA00022695"/>
    </source>
</evidence>
<gene>
    <name evidence="17" type="ORF">O181_013688</name>
</gene>
<evidence type="ECO:0000256" key="8">
    <source>
        <dbReference type="ARBA" id="ARBA00022884"/>
    </source>
</evidence>
<evidence type="ECO:0000256" key="3">
    <source>
        <dbReference type="ARBA" id="ARBA00022722"/>
    </source>
</evidence>
<evidence type="ECO:0000256" key="1">
    <source>
        <dbReference type="ARBA" id="ARBA00022578"/>
    </source>
</evidence>
<accession>A0A9Q3BZ60</accession>
<reference evidence="17" key="1">
    <citation type="submission" date="2021-03" db="EMBL/GenBank/DDBJ databases">
        <title>Draft genome sequence of rust myrtle Austropuccinia psidii MF-1, a brazilian biotype.</title>
        <authorList>
            <person name="Quecine M.C."/>
            <person name="Pachon D.M.R."/>
            <person name="Bonatelli M.L."/>
            <person name="Correr F.H."/>
            <person name="Franceschini L.M."/>
            <person name="Leite T.F."/>
            <person name="Margarido G.R.A."/>
            <person name="Almeida C.A."/>
            <person name="Ferrarezi J.A."/>
            <person name="Labate C.A."/>
        </authorList>
    </citation>
    <scope>NUCLEOTIDE SEQUENCE</scope>
    <source>
        <strain evidence="17">MF-1</strain>
    </source>
</reference>
<sequence length="256" mass="29352">MENAHKRKIKKVVTDGGGEFANHQFKELANQSGFVHVIAPPYTPEHNSVAERVNRTIFDKARCLLLMSKLPKSNLPLSISSWKDTQEEDEFFECQEILEEDENQILEDLELESSEDSSESLENLLPPAARQIQITGPRHPTLINSDISTSNILPYWQRPVALLTEGDPLTYNQAITSNSREHWKEAIEKEIQCMLNLEVWEEVQIKDNYKLIGTTWVFKAKRKNRNQIIKHKAQLCAQGFSQTQGRDYTKTFAPTG</sequence>
<keyword evidence="4" id="KW-0479">Metal-binding</keyword>
<dbReference type="PANTHER" id="PTHR42648:SF11">
    <property type="entry name" value="TRANSPOSON TY4-P GAG-POL POLYPROTEIN"/>
    <property type="match status" value="1"/>
</dbReference>
<dbReference type="SUPFAM" id="SSF53098">
    <property type="entry name" value="Ribonuclease H-like"/>
    <property type="match status" value="1"/>
</dbReference>
<evidence type="ECO:0000256" key="14">
    <source>
        <dbReference type="ARBA" id="ARBA00048173"/>
    </source>
</evidence>
<keyword evidence="11" id="KW-0808">Transferase</keyword>
<protein>
    <recommendedName>
        <fullName evidence="16">Integrase catalytic domain-containing protein</fullName>
    </recommendedName>
</protein>
<evidence type="ECO:0000256" key="12">
    <source>
        <dbReference type="ARBA" id="ARBA00023172"/>
    </source>
</evidence>
<dbReference type="InterPro" id="IPR001584">
    <property type="entry name" value="Integrase_cat-core"/>
</dbReference>
<keyword evidence="18" id="KW-1185">Reference proteome</keyword>
<evidence type="ECO:0000256" key="7">
    <source>
        <dbReference type="ARBA" id="ARBA00022842"/>
    </source>
</evidence>
<evidence type="ECO:0000256" key="13">
    <source>
        <dbReference type="ARBA" id="ARBA00023268"/>
    </source>
</evidence>
<dbReference type="GO" id="GO:0004519">
    <property type="term" value="F:endonuclease activity"/>
    <property type="evidence" value="ECO:0007669"/>
    <property type="project" value="UniProtKB-KW"/>
</dbReference>
<dbReference type="GO" id="GO:0003887">
    <property type="term" value="F:DNA-directed DNA polymerase activity"/>
    <property type="evidence" value="ECO:0007669"/>
    <property type="project" value="UniProtKB-KW"/>
</dbReference>
<dbReference type="Gene3D" id="3.30.420.10">
    <property type="entry name" value="Ribonuclease H-like superfamily/Ribonuclease H"/>
    <property type="match status" value="1"/>
</dbReference>
<keyword evidence="5" id="KW-0255">Endonuclease</keyword>
<keyword evidence="6" id="KW-0378">Hydrolase</keyword>
<dbReference type="EMBL" id="AVOT02003598">
    <property type="protein sequence ID" value="MBW0473973.1"/>
    <property type="molecule type" value="Genomic_DNA"/>
</dbReference>
<dbReference type="OrthoDB" id="3059190at2759"/>
<dbReference type="InterPro" id="IPR036397">
    <property type="entry name" value="RNaseH_sf"/>
</dbReference>
<keyword evidence="10" id="KW-0695">RNA-directed DNA polymerase</keyword>
<evidence type="ECO:0000259" key="16">
    <source>
        <dbReference type="PROSITE" id="PS50994"/>
    </source>
</evidence>
<dbReference type="GO" id="GO:0032196">
    <property type="term" value="P:transposition"/>
    <property type="evidence" value="ECO:0007669"/>
    <property type="project" value="UniProtKB-KW"/>
</dbReference>
<comment type="caution">
    <text evidence="17">The sequence shown here is derived from an EMBL/GenBank/DDBJ whole genome shotgun (WGS) entry which is preliminary data.</text>
</comment>
<evidence type="ECO:0000256" key="6">
    <source>
        <dbReference type="ARBA" id="ARBA00022801"/>
    </source>
</evidence>
<dbReference type="InterPro" id="IPR013103">
    <property type="entry name" value="RVT_2"/>
</dbReference>
<dbReference type="PANTHER" id="PTHR42648">
    <property type="entry name" value="TRANSPOSASE, PUTATIVE-RELATED"/>
    <property type="match status" value="1"/>
</dbReference>
<dbReference type="InterPro" id="IPR039537">
    <property type="entry name" value="Retrotran_Ty1/copia-like"/>
</dbReference>
<evidence type="ECO:0000256" key="15">
    <source>
        <dbReference type="ARBA" id="ARBA00049244"/>
    </source>
</evidence>
<dbReference type="InterPro" id="IPR012337">
    <property type="entry name" value="RNaseH-like_sf"/>
</dbReference>
<evidence type="ECO:0000313" key="17">
    <source>
        <dbReference type="EMBL" id="MBW0473973.1"/>
    </source>
</evidence>
<dbReference type="GO" id="GO:0046872">
    <property type="term" value="F:metal ion binding"/>
    <property type="evidence" value="ECO:0007669"/>
    <property type="project" value="UniProtKB-KW"/>
</dbReference>
<evidence type="ECO:0000256" key="11">
    <source>
        <dbReference type="ARBA" id="ARBA00022932"/>
    </source>
</evidence>
<dbReference type="GO" id="GO:0006310">
    <property type="term" value="P:DNA recombination"/>
    <property type="evidence" value="ECO:0007669"/>
    <property type="project" value="UniProtKB-KW"/>
</dbReference>
<dbReference type="PROSITE" id="PS50994">
    <property type="entry name" value="INTEGRASE"/>
    <property type="match status" value="1"/>
</dbReference>
<dbReference type="GO" id="GO:0003964">
    <property type="term" value="F:RNA-directed DNA polymerase activity"/>
    <property type="evidence" value="ECO:0007669"/>
    <property type="project" value="UniProtKB-KW"/>
</dbReference>
<keyword evidence="13" id="KW-0511">Multifunctional enzyme</keyword>
<name>A0A9Q3BZ60_9BASI</name>
<evidence type="ECO:0000256" key="4">
    <source>
        <dbReference type="ARBA" id="ARBA00022723"/>
    </source>
</evidence>
<feature type="domain" description="Integrase catalytic" evidence="16">
    <location>
        <begin position="1"/>
        <end position="134"/>
    </location>
</feature>